<dbReference type="NCBIfam" id="TIGR00138">
    <property type="entry name" value="rsmG_gidB"/>
    <property type="match status" value="1"/>
</dbReference>
<keyword evidence="5" id="KW-0949">S-adenosyl-L-methionine</keyword>
<dbReference type="GO" id="GO:0005737">
    <property type="term" value="C:cytoplasm"/>
    <property type="evidence" value="ECO:0007669"/>
    <property type="project" value="InterPro"/>
</dbReference>
<evidence type="ECO:0000256" key="4">
    <source>
        <dbReference type="ARBA" id="ARBA00022679"/>
    </source>
</evidence>
<dbReference type="InterPro" id="IPR029063">
    <property type="entry name" value="SAM-dependent_MTases_sf"/>
</dbReference>
<keyword evidence="3" id="KW-0489">Methyltransferase</keyword>
<evidence type="ECO:0000313" key="6">
    <source>
        <dbReference type="EMBL" id="BAB10297.1"/>
    </source>
</evidence>
<sequence>MRSICSFVENTKKMHCVSHILSLGHLIKHLPCTKSHTFLRRRFHYKALSNATVSTTASCFKTLSSSQQDQIHLYVDTLLQWNQKMNLTATKEADEVMERHIEDSLAILPPIKTCYNLHSSDLFDHINLIDVGSGAGLPGLVLAIACPDWRVTLLESINKRCVFLEHVVNVTGLTNVTIVRGRAESCGHDVMYREKFDVAIARAVAEMRVLAEYCLPLVRIGGLFVAAKGHDPKEEVQNAENAVRLLGGSILQISPVDSHSPYGQRTTVVCRKDHSTPQKYPREAEDPMYAYQLDTSTALITSSWVFVMDYRHLKWVVRYILNNFEHPVL</sequence>
<evidence type="ECO:0000256" key="1">
    <source>
        <dbReference type="ARBA" id="ARBA00022490"/>
    </source>
</evidence>
<keyword evidence="4" id="KW-0808">Transferase</keyword>
<dbReference type="GO" id="GO:0008649">
    <property type="term" value="F:rRNA methyltransferase activity"/>
    <property type="evidence" value="ECO:0007669"/>
    <property type="project" value="InterPro"/>
</dbReference>
<reference key="2">
    <citation type="journal article" date="2000" name="Nature">
        <title>Sequence and analysis of chromosome 5 of the plant Arabidopsis thaliana.</title>
        <authorList>
            <consortium name="Kazusa DNA Research Institute"/>
            <consortium name="Cold Spring Harbor and Washington University in St Louis Sequencing Consortium"/>
            <consortium name="European Union Arabidopsis Genome Sequencing Consortium"/>
            <person name="Tabata S."/>
            <person name="Kaneko T."/>
            <person name="Nakamura Y."/>
            <person name="Kotani H."/>
            <person name="Kato T."/>
            <person name="Asamizu E."/>
            <person name="Miyajima N."/>
            <person name="Sasamoto S."/>
            <person name="Kimura T."/>
            <person name="Hosouchi T."/>
            <person name="Kawashima K."/>
            <person name="Kohara M."/>
            <person name="Matsumoto M."/>
            <person name="Matsuno A."/>
            <person name="Muraki A."/>
            <person name="Nakayama S."/>
            <person name="Nakazaki N."/>
            <person name="Naruo K."/>
            <person name="Okumura S."/>
            <person name="Shinpo S."/>
            <person name="Takeuchi C."/>
            <person name="Wada T."/>
            <person name="Watanabe A."/>
            <person name="Yamada M."/>
            <person name="Yasuda M."/>
            <person name="Sato S."/>
            <person name="de la Bastide M."/>
            <person name="Huang E."/>
            <person name="Spiegel L."/>
            <person name="Gnoj L."/>
            <person name="O'Shaughnessy A."/>
            <person name="Preston R."/>
            <person name="Habermann K."/>
            <person name="Murray J."/>
            <person name="Johnson D."/>
            <person name="Rohlfing T."/>
            <person name="Nelson J."/>
            <person name="Stoneking T."/>
            <person name="Pepin K."/>
            <person name="Spieth J."/>
            <person name="Sekhon M."/>
            <person name="Armstrong J."/>
            <person name="Becker M."/>
            <person name="Belter E."/>
            <person name="Cordum H."/>
            <person name="Cordes M."/>
            <person name="Courtney L."/>
            <person name="Courtney W."/>
            <person name="Dante M."/>
            <person name="Du H."/>
            <person name="Edwards J."/>
            <person name="Fryman J."/>
            <person name="Haakensen B."/>
            <person name="Lamar E."/>
            <person name="Latreille P."/>
            <person name="Leonard S."/>
            <person name="Meyer R."/>
            <person name="Mulvaney E."/>
            <person name="Ozersky P."/>
            <person name="Riley A."/>
            <person name="Strowmatt C."/>
            <person name="Wagner-McPherson C."/>
            <person name="Wollam A."/>
            <person name="Yoakum M."/>
            <person name="Bell M."/>
            <person name="Dedhia N."/>
            <person name="Parnell L."/>
            <person name="Shah R."/>
            <person name="Rodriguez M."/>
            <person name="See L.H."/>
            <person name="Vil D."/>
            <person name="Baker J."/>
            <person name="Kirchoff K."/>
            <person name="Toth K."/>
            <person name="King L."/>
            <person name="Bahret A."/>
            <person name="Miller B."/>
            <person name="Marra M."/>
            <person name="Martienssen R."/>
            <person name="McCombie W.R."/>
            <person name="Wilson R.K."/>
            <person name="Murphy G."/>
            <person name="Bancroft I."/>
            <person name="Volckaert G."/>
            <person name="Wambutt R."/>
            <person name="Dusterhoft A."/>
            <person name="Stiekema W."/>
            <person name="Pohl T."/>
            <person name="Entian K.D."/>
            <person name="Terryn N."/>
            <person name="Hartley N."/>
            <person name="Bent E."/>
            <person name="Johnson S."/>
            <person name="Langham S.A."/>
            <person name="McCullagh B."/>
            <person name="Robben J."/>
            <person name="Grymonprez B."/>
            <person name="Zimmermann W."/>
            <person name="Ramsperger U."/>
            <person name="Wedler H."/>
            <person name="Balke K."/>
            <person name="Wedler E."/>
            <person name="Peters S."/>
            <person name="van Staveren M."/>
            <person name="Dirkse W."/>
            <person name="Mooijman P."/>
            <person name="Lankhorst R.K."/>
            <person name="Weitzenegger T."/>
            <person name="Bothe G."/>
            <person name="Rose M."/>
            <person name="Hauf J."/>
            <person name="Berneiser S."/>
            <person name="Hempel S."/>
            <person name="Feldpausch M."/>
            <person name="Lamberth S."/>
            <person name="Villarroel R."/>
            <person name="Gielen J."/>
            <person name="Ardiles W."/>
            <person name="Bents O."/>
            <person name="Lemcke K."/>
            <person name="Kolesov G."/>
            <person name="Mayer K."/>
            <person name="Rudd S."/>
            <person name="Schoof H."/>
            <person name="Schueller C."/>
            <person name="Zaccaria P."/>
            <person name="Mewes H.W."/>
            <person name="Bevan M."/>
            <person name="Fransz P."/>
        </authorList>
    </citation>
    <scope>NUCLEOTIDE SEQUENCE [LARGE SCALE GENOMIC DNA]</scope>
    <source>
        <strain>cv. Columbia</strain>
    </source>
</reference>
<reference evidence="6" key="1">
    <citation type="submission" date="1999-04" db="EMBL/GenBank/DDBJ databases">
        <title>Structural analysis of Arabidopsis thaliana chromosome 5. XI.</title>
        <authorList>
            <person name="Kaneko T."/>
            <person name="Katoh T."/>
            <person name="Asamizu E."/>
            <person name="Sato S."/>
            <person name="Nakamura Y."/>
            <person name="Kotani H."/>
            <person name="Tabata S."/>
        </authorList>
    </citation>
    <scope>NUCLEOTIDE SEQUENCE</scope>
</reference>
<keyword evidence="1" id="KW-0963">Cytoplasm</keyword>
<dbReference type="Pfam" id="PF02527">
    <property type="entry name" value="GidB"/>
    <property type="match status" value="1"/>
</dbReference>
<dbReference type="CDD" id="cd02440">
    <property type="entry name" value="AdoMet_MTases"/>
    <property type="match status" value="1"/>
</dbReference>
<keyword evidence="2" id="KW-0698">rRNA processing</keyword>
<dbReference type="InterPro" id="IPR003682">
    <property type="entry name" value="rRNA_ssu_MeTfrase_G"/>
</dbReference>
<dbReference type="HAMAP" id="MF_00074">
    <property type="entry name" value="16SrRNA_methyltr_G"/>
    <property type="match status" value="1"/>
</dbReference>
<dbReference type="PANTHER" id="PTHR31760:SF0">
    <property type="entry name" value="S-ADENOSYL-L-METHIONINE-DEPENDENT METHYLTRANSFERASES SUPERFAMILY PROTEIN"/>
    <property type="match status" value="1"/>
</dbReference>
<evidence type="ECO:0000256" key="3">
    <source>
        <dbReference type="ARBA" id="ARBA00022603"/>
    </source>
</evidence>
<proteinExistence type="inferred from homology"/>
<dbReference type="PANTHER" id="PTHR31760">
    <property type="entry name" value="S-ADENOSYL-L-METHIONINE-DEPENDENT METHYLTRANSFERASES SUPERFAMILY PROTEIN"/>
    <property type="match status" value="1"/>
</dbReference>
<dbReference type="SUPFAM" id="SSF53335">
    <property type="entry name" value="S-adenosyl-L-methionine-dependent methyltransferases"/>
    <property type="match status" value="1"/>
</dbReference>
<dbReference type="Gene3D" id="3.40.50.150">
    <property type="entry name" value="Vaccinia Virus protein VP39"/>
    <property type="match status" value="1"/>
</dbReference>
<accession>Q9FGA0</accession>
<protein>
    <submittedName>
        <fullName evidence="6">Similarity to glucose inhibited division protein B</fullName>
    </submittedName>
</protein>
<dbReference type="FunFam" id="3.40.50.150:FF:000041">
    <property type="entry name" value="Ribosomal RNA small subunit methyltransferase G"/>
    <property type="match status" value="1"/>
</dbReference>
<name>Q9FGA0_ARATH</name>
<dbReference type="ExpressionAtlas" id="Q9FGA0">
    <property type="expression patterns" value="baseline and differential"/>
</dbReference>
<dbReference type="EMBL" id="AB026650">
    <property type="protein sequence ID" value="BAB10297.1"/>
    <property type="molecule type" value="Genomic_DNA"/>
</dbReference>
<evidence type="ECO:0000256" key="2">
    <source>
        <dbReference type="ARBA" id="ARBA00022552"/>
    </source>
</evidence>
<organism evidence="6">
    <name type="scientific">Arabidopsis thaliana</name>
    <name type="common">Mouse-ear cress</name>
    <dbReference type="NCBI Taxonomy" id="3702"/>
    <lineage>
        <taxon>Eukaryota</taxon>
        <taxon>Viridiplantae</taxon>
        <taxon>Streptophyta</taxon>
        <taxon>Embryophyta</taxon>
        <taxon>Tracheophyta</taxon>
        <taxon>Spermatophyta</taxon>
        <taxon>Magnoliopsida</taxon>
        <taxon>eudicotyledons</taxon>
        <taxon>Gunneridae</taxon>
        <taxon>Pentapetalae</taxon>
        <taxon>rosids</taxon>
        <taxon>malvids</taxon>
        <taxon>Brassicales</taxon>
        <taxon>Brassicaceae</taxon>
        <taxon>Camelineae</taxon>
        <taxon>Arabidopsis</taxon>
    </lineage>
</organism>
<evidence type="ECO:0000256" key="5">
    <source>
        <dbReference type="ARBA" id="ARBA00022691"/>
    </source>
</evidence>
<dbReference type="AlphaFoldDB" id="Q9FGA0"/>
<dbReference type="PhylomeDB" id="Q9FGA0"/>